<dbReference type="InterPro" id="IPR025669">
    <property type="entry name" value="AAA_dom"/>
</dbReference>
<dbReference type="CDD" id="cd02042">
    <property type="entry name" value="ParAB_family"/>
    <property type="match status" value="1"/>
</dbReference>
<dbReference type="InterPro" id="IPR050678">
    <property type="entry name" value="DNA_Partitioning_ATPase"/>
</dbReference>
<dbReference type="KEGG" id="orp:MOP44_22745"/>
<keyword evidence="3" id="KW-1185">Reference proteome</keyword>
<evidence type="ECO:0000313" key="3">
    <source>
        <dbReference type="Proteomes" id="UP001059380"/>
    </source>
</evidence>
<evidence type="ECO:0000259" key="1">
    <source>
        <dbReference type="Pfam" id="PF13614"/>
    </source>
</evidence>
<dbReference type="AlphaFoldDB" id="A0A9J7BQK2"/>
<dbReference type="Gene3D" id="3.40.50.300">
    <property type="entry name" value="P-loop containing nucleotide triphosphate hydrolases"/>
    <property type="match status" value="1"/>
</dbReference>
<dbReference type="Pfam" id="PF13614">
    <property type="entry name" value="AAA_31"/>
    <property type="match status" value="1"/>
</dbReference>
<dbReference type="PANTHER" id="PTHR13696">
    <property type="entry name" value="P-LOOP CONTAINING NUCLEOSIDE TRIPHOSPHATE HYDROLASE"/>
    <property type="match status" value="1"/>
</dbReference>
<evidence type="ECO:0000313" key="2">
    <source>
        <dbReference type="EMBL" id="UWZ83373.1"/>
    </source>
</evidence>
<organism evidence="2 3">
    <name type="scientific">Occallatibacter riparius</name>
    <dbReference type="NCBI Taxonomy" id="1002689"/>
    <lineage>
        <taxon>Bacteria</taxon>
        <taxon>Pseudomonadati</taxon>
        <taxon>Acidobacteriota</taxon>
        <taxon>Terriglobia</taxon>
        <taxon>Terriglobales</taxon>
        <taxon>Acidobacteriaceae</taxon>
        <taxon>Occallatibacter</taxon>
    </lineage>
</organism>
<dbReference type="SUPFAM" id="SSF52540">
    <property type="entry name" value="P-loop containing nucleoside triphosphate hydrolases"/>
    <property type="match status" value="1"/>
</dbReference>
<sequence length="279" mass="30567">MNMKGGVGKTTLSVNVAYALAYFHKRKVLIVDGDPQFNASQYLMSTKAYLQHINDPKKGTLKEIFVPRKAAGVNTVTGLAKTVDKSKMSLNSCTCTIFDGGAGRGKLDLIPSTLSLIEIETSKRGTESKLKSYLKEKATGYDYVIIDCPPTISIFTQAAILASDKYLVPLKPDPLSVVGLPLLERWLEEYTDDAGMKIEPVGLVFTLVRGPLPAAMREAMEEVRATRKDEVFRDILSQATDVAKSVAHHEPVFRYNRNAKASAQILGITNELVERTAGV</sequence>
<gene>
    <name evidence="2" type="ORF">MOP44_22745</name>
</gene>
<dbReference type="InterPro" id="IPR027417">
    <property type="entry name" value="P-loop_NTPase"/>
</dbReference>
<protein>
    <submittedName>
        <fullName evidence="2">ParA family protein</fullName>
    </submittedName>
</protein>
<name>A0A9J7BQK2_9BACT</name>
<dbReference type="EMBL" id="CP093313">
    <property type="protein sequence ID" value="UWZ83373.1"/>
    <property type="molecule type" value="Genomic_DNA"/>
</dbReference>
<feature type="domain" description="AAA" evidence="1">
    <location>
        <begin position="2"/>
        <end position="191"/>
    </location>
</feature>
<dbReference type="Proteomes" id="UP001059380">
    <property type="component" value="Chromosome"/>
</dbReference>
<reference evidence="2" key="1">
    <citation type="submission" date="2021-04" db="EMBL/GenBank/DDBJ databases">
        <title>Phylogenetic analysis of Acidobacteriaceae.</title>
        <authorList>
            <person name="Qiu L."/>
            <person name="Zhang Q."/>
        </authorList>
    </citation>
    <scope>NUCLEOTIDE SEQUENCE</scope>
    <source>
        <strain evidence="2">DSM 25168</strain>
    </source>
</reference>
<accession>A0A9J7BQK2</accession>
<dbReference type="PANTHER" id="PTHR13696:SF52">
    <property type="entry name" value="PARA FAMILY PROTEIN CT_582"/>
    <property type="match status" value="1"/>
</dbReference>
<proteinExistence type="predicted"/>